<sequence>MPISTDYQRGTYSFTIPKGQTGVNVISVYLQHPVINGKLDSSADKSDAAGTGYIKELKLEEGSIATDWTPAPEDKVNVSDMRKPASDVAGIDEVNTKQDKIGYTPADDSKVVHNSGTEEIAG</sequence>
<protein>
    <submittedName>
        <fullName evidence="2">Uncharacterized protein</fullName>
    </submittedName>
</protein>
<dbReference type="EMBL" id="WKKY01001097">
    <property type="protein sequence ID" value="MSE22423.1"/>
    <property type="molecule type" value="Genomic_DNA"/>
</dbReference>
<feature type="compositionally biased region" description="Polar residues" evidence="1">
    <location>
        <begin position="112"/>
        <end position="122"/>
    </location>
</feature>
<feature type="non-terminal residue" evidence="2">
    <location>
        <position position="122"/>
    </location>
</feature>
<proteinExistence type="predicted"/>
<feature type="compositionally biased region" description="Basic and acidic residues" evidence="1">
    <location>
        <begin position="72"/>
        <end position="85"/>
    </location>
</feature>
<organism evidence="2 3">
    <name type="scientific">Lentilactobacillus parabuchneri</name>
    <dbReference type="NCBI Taxonomy" id="152331"/>
    <lineage>
        <taxon>Bacteria</taxon>
        <taxon>Bacillati</taxon>
        <taxon>Bacillota</taxon>
        <taxon>Bacilli</taxon>
        <taxon>Lactobacillales</taxon>
        <taxon>Lactobacillaceae</taxon>
        <taxon>Lentilactobacillus</taxon>
    </lineage>
</organism>
<evidence type="ECO:0000313" key="2">
    <source>
        <dbReference type="EMBL" id="MSE22423.1"/>
    </source>
</evidence>
<dbReference type="Proteomes" id="UP000491237">
    <property type="component" value="Unassembled WGS sequence"/>
</dbReference>
<evidence type="ECO:0000313" key="3">
    <source>
        <dbReference type="Proteomes" id="UP000491237"/>
    </source>
</evidence>
<accession>A0A844EPQ9</accession>
<gene>
    <name evidence="2" type="ORF">GKC44_14550</name>
</gene>
<comment type="caution">
    <text evidence="2">The sequence shown here is derived from an EMBL/GenBank/DDBJ whole genome shotgun (WGS) entry which is preliminary data.</text>
</comment>
<evidence type="ECO:0000256" key="1">
    <source>
        <dbReference type="SAM" id="MobiDB-lite"/>
    </source>
</evidence>
<reference evidence="2 3" key="1">
    <citation type="submission" date="2019-11" db="EMBL/GenBank/DDBJ databases">
        <title>Draft Genome Sequence of Plant Growth-Promoting Rhizosphere-Associated Bacteria.</title>
        <authorList>
            <person name="Vasilyev I.Y."/>
            <person name="Radchenko V."/>
            <person name="Ilnitskaya E.V."/>
        </authorList>
    </citation>
    <scope>NUCLEOTIDE SEQUENCE [LARGE SCALE GENOMIC DNA]</scope>
    <source>
        <strain evidence="2 3">VRA_07sq_f</strain>
    </source>
</reference>
<dbReference type="Gene3D" id="6.10.140.2190">
    <property type="match status" value="1"/>
</dbReference>
<dbReference type="AlphaFoldDB" id="A0A844EPQ9"/>
<feature type="region of interest" description="Disordered" evidence="1">
    <location>
        <begin position="68"/>
        <end position="122"/>
    </location>
</feature>
<name>A0A844EPQ9_9LACO</name>